<evidence type="ECO:0000313" key="3">
    <source>
        <dbReference type="Proteomes" id="UP000250043"/>
    </source>
</evidence>
<feature type="region of interest" description="Disordered" evidence="1">
    <location>
        <begin position="63"/>
        <end position="101"/>
    </location>
</feature>
<gene>
    <name evidence="2" type="ORF">OBBRIDRAFT_765063</name>
</gene>
<feature type="compositionally biased region" description="Low complexity" evidence="1">
    <location>
        <begin position="63"/>
        <end position="86"/>
    </location>
</feature>
<keyword evidence="3" id="KW-1185">Reference proteome</keyword>
<sequence length="101" mass="10520">MQSEHNARAVCCRANPEGRVNGECPHPPVCVNCAGSHSALEHACPFWRHRFDATWYRLHGSGAAAATTAPTPATTASSGATAGSSSELIQAGAEERDAMEA</sequence>
<feature type="non-terminal residue" evidence="2">
    <location>
        <position position="101"/>
    </location>
</feature>
<evidence type="ECO:0000313" key="2">
    <source>
        <dbReference type="EMBL" id="OCH83661.1"/>
    </source>
</evidence>
<evidence type="ECO:0000256" key="1">
    <source>
        <dbReference type="SAM" id="MobiDB-lite"/>
    </source>
</evidence>
<protein>
    <submittedName>
        <fullName evidence="2">Uncharacterized protein</fullName>
    </submittedName>
</protein>
<dbReference type="AlphaFoldDB" id="A0A8E2AFR9"/>
<name>A0A8E2AFR9_9APHY</name>
<accession>A0A8E2AFR9</accession>
<dbReference type="Proteomes" id="UP000250043">
    <property type="component" value="Unassembled WGS sequence"/>
</dbReference>
<organism evidence="2 3">
    <name type="scientific">Obba rivulosa</name>
    <dbReference type="NCBI Taxonomy" id="1052685"/>
    <lineage>
        <taxon>Eukaryota</taxon>
        <taxon>Fungi</taxon>
        <taxon>Dikarya</taxon>
        <taxon>Basidiomycota</taxon>
        <taxon>Agaricomycotina</taxon>
        <taxon>Agaricomycetes</taxon>
        <taxon>Polyporales</taxon>
        <taxon>Gelatoporiaceae</taxon>
        <taxon>Obba</taxon>
    </lineage>
</organism>
<proteinExistence type="predicted"/>
<reference evidence="2 3" key="1">
    <citation type="submission" date="2016-07" db="EMBL/GenBank/DDBJ databases">
        <title>Draft genome of the white-rot fungus Obba rivulosa 3A-2.</title>
        <authorList>
            <consortium name="DOE Joint Genome Institute"/>
            <person name="Miettinen O."/>
            <person name="Riley R."/>
            <person name="Acob R."/>
            <person name="Barry K."/>
            <person name="Cullen D."/>
            <person name="De Vries R."/>
            <person name="Hainaut M."/>
            <person name="Hatakka A."/>
            <person name="Henrissat B."/>
            <person name="Hilden K."/>
            <person name="Kuo R."/>
            <person name="Labutti K."/>
            <person name="Lipzen A."/>
            <person name="Makela M.R."/>
            <person name="Sandor L."/>
            <person name="Spatafora J.W."/>
            <person name="Grigoriev I.V."/>
            <person name="Hibbett D.S."/>
        </authorList>
    </citation>
    <scope>NUCLEOTIDE SEQUENCE [LARGE SCALE GENOMIC DNA]</scope>
    <source>
        <strain evidence="2 3">3A-2</strain>
    </source>
</reference>
<dbReference type="EMBL" id="KV722885">
    <property type="protein sequence ID" value="OCH83661.1"/>
    <property type="molecule type" value="Genomic_DNA"/>
</dbReference>